<comment type="caution">
    <text evidence="3">The sequence shown here is derived from an EMBL/GenBank/DDBJ whole genome shotgun (WGS) entry which is preliminary data.</text>
</comment>
<dbReference type="EMBL" id="JAYKXP010000195">
    <property type="protein sequence ID" value="KAK7020118.1"/>
    <property type="molecule type" value="Genomic_DNA"/>
</dbReference>
<name>A0AAW0B2M2_9AGAR</name>
<evidence type="ECO:0000313" key="3">
    <source>
        <dbReference type="EMBL" id="KAK7020118.1"/>
    </source>
</evidence>
<reference evidence="3 4" key="1">
    <citation type="submission" date="2024-01" db="EMBL/GenBank/DDBJ databases">
        <title>A draft genome for a cacao thread blight-causing isolate of Paramarasmius palmivorus.</title>
        <authorList>
            <person name="Baruah I.K."/>
            <person name="Bukari Y."/>
            <person name="Amoako-Attah I."/>
            <person name="Meinhardt L.W."/>
            <person name="Bailey B.A."/>
            <person name="Cohen S.P."/>
        </authorList>
    </citation>
    <scope>NUCLEOTIDE SEQUENCE [LARGE SCALE GENOMIC DNA]</scope>
    <source>
        <strain evidence="3 4">GH-12</strain>
    </source>
</reference>
<accession>A0AAW0B2M2</accession>
<feature type="compositionally biased region" description="Low complexity" evidence="1">
    <location>
        <begin position="146"/>
        <end position="158"/>
    </location>
</feature>
<proteinExistence type="predicted"/>
<evidence type="ECO:0000256" key="1">
    <source>
        <dbReference type="SAM" id="MobiDB-lite"/>
    </source>
</evidence>
<feature type="compositionally biased region" description="Low complexity" evidence="1">
    <location>
        <begin position="125"/>
        <end position="136"/>
    </location>
</feature>
<feature type="compositionally biased region" description="Polar residues" evidence="1">
    <location>
        <begin position="159"/>
        <end position="169"/>
    </location>
</feature>
<feature type="region of interest" description="Disordered" evidence="1">
    <location>
        <begin position="58"/>
        <end position="109"/>
    </location>
</feature>
<evidence type="ECO:0000256" key="2">
    <source>
        <dbReference type="SAM" id="Phobius"/>
    </source>
</evidence>
<protein>
    <submittedName>
        <fullName evidence="3">Uncharacterized protein</fullName>
    </submittedName>
</protein>
<dbReference type="Proteomes" id="UP001383192">
    <property type="component" value="Unassembled WGS sequence"/>
</dbReference>
<feature type="compositionally biased region" description="Polar residues" evidence="1">
    <location>
        <begin position="89"/>
        <end position="107"/>
    </location>
</feature>
<gene>
    <name evidence="3" type="ORF">VNI00_017879</name>
</gene>
<feature type="region of interest" description="Disordered" evidence="1">
    <location>
        <begin position="125"/>
        <end position="180"/>
    </location>
</feature>
<organism evidence="3 4">
    <name type="scientific">Paramarasmius palmivorus</name>
    <dbReference type="NCBI Taxonomy" id="297713"/>
    <lineage>
        <taxon>Eukaryota</taxon>
        <taxon>Fungi</taxon>
        <taxon>Dikarya</taxon>
        <taxon>Basidiomycota</taxon>
        <taxon>Agaricomycotina</taxon>
        <taxon>Agaricomycetes</taxon>
        <taxon>Agaricomycetidae</taxon>
        <taxon>Agaricales</taxon>
        <taxon>Marasmiineae</taxon>
        <taxon>Marasmiaceae</taxon>
        <taxon>Paramarasmius</taxon>
    </lineage>
</organism>
<dbReference type="AlphaFoldDB" id="A0AAW0B2M2"/>
<keyword evidence="2" id="KW-0472">Membrane</keyword>
<keyword evidence="2" id="KW-1133">Transmembrane helix</keyword>
<sequence length="346" mass="37657">MTSNAHLALHGTIGKSFQNSSAAIGQLPRVASHEFEIISVEPTLVTLNGDPTITLNIAWQPKPPGNPEKVQFELKSEEEEDKRSAKEPPQNNGIPQTTTATFTSVNPGGNRGVSYSAPIVVQATSAPSTPSETSISGMTSRVQSVTGTTAPTTSGTNTRSDANDSSSPRVVQGHENDRKPNVPIIVGSVTGGFGLILFVVLGILYFRSSRKLSKGRSMTAAFDRGKMVIKSSAESDPGQPATMRRRTPSLCSYESGTETETLAGIPYTPEKQVQISRTDRQMEIEERVQELQSQLISLHNQSRLGKSLVDETQMEEVRGRIEKMNALKDGDWAREMSDKRPQEMMR</sequence>
<keyword evidence="4" id="KW-1185">Reference proteome</keyword>
<feature type="transmembrane region" description="Helical" evidence="2">
    <location>
        <begin position="184"/>
        <end position="206"/>
    </location>
</feature>
<evidence type="ECO:0000313" key="4">
    <source>
        <dbReference type="Proteomes" id="UP001383192"/>
    </source>
</evidence>
<feature type="compositionally biased region" description="Basic and acidic residues" evidence="1">
    <location>
        <begin position="70"/>
        <end position="86"/>
    </location>
</feature>
<keyword evidence="2" id="KW-0812">Transmembrane</keyword>